<accession>C7R1V4</accession>
<dbReference type="KEGG" id="jde:Jden_0759"/>
<gene>
    <name evidence="1" type="ordered locus">Jden_0759</name>
</gene>
<dbReference type="RefSeq" id="WP_015771050.1">
    <property type="nucleotide sequence ID" value="NC_013174.1"/>
</dbReference>
<dbReference type="Proteomes" id="UP000000628">
    <property type="component" value="Chromosome"/>
</dbReference>
<evidence type="ECO:0000313" key="2">
    <source>
        <dbReference type="Proteomes" id="UP000000628"/>
    </source>
</evidence>
<sequence length="65" mass="7010">MKQPCNLCNAVHPSNAARVYGIFTPPKFYRAITAGAPRRTNRASAEADYCAALQQSSLTTSGHRA</sequence>
<dbReference type="HOGENOM" id="CLU_2844004_0_0_11"/>
<dbReference type="AlphaFoldDB" id="C7R1V4"/>
<evidence type="ECO:0000313" key="1">
    <source>
        <dbReference type="EMBL" id="ACV08422.1"/>
    </source>
</evidence>
<dbReference type="STRING" id="471856.Jden_0759"/>
<protein>
    <submittedName>
        <fullName evidence="1">Uncharacterized protein</fullName>
    </submittedName>
</protein>
<keyword evidence="2" id="KW-1185">Reference proteome</keyword>
<proteinExistence type="predicted"/>
<dbReference type="EMBL" id="CP001706">
    <property type="protein sequence ID" value="ACV08422.1"/>
    <property type="molecule type" value="Genomic_DNA"/>
</dbReference>
<organism evidence="1 2">
    <name type="scientific">Jonesia denitrificans (strain ATCC 14870 / DSM 20603 / BCRC 15368 / CIP 55.134 / JCM 11481 / NBRC 15587 / NCTC 10816 / Prevot 55134)</name>
    <name type="common">Listeria denitrificans</name>
    <dbReference type="NCBI Taxonomy" id="471856"/>
    <lineage>
        <taxon>Bacteria</taxon>
        <taxon>Bacillati</taxon>
        <taxon>Actinomycetota</taxon>
        <taxon>Actinomycetes</taxon>
        <taxon>Micrococcales</taxon>
        <taxon>Jonesiaceae</taxon>
        <taxon>Jonesia</taxon>
    </lineage>
</organism>
<reference evidence="1 2" key="1">
    <citation type="journal article" date="2009" name="Stand. Genomic Sci.">
        <title>Complete genome sequence of Jonesia denitrificans type strain (Prevot 55134).</title>
        <authorList>
            <person name="Pukall R."/>
            <person name="Gehrich-Schroter G."/>
            <person name="Lapidus A."/>
            <person name="Nolan M."/>
            <person name="Glavina Del Rio T."/>
            <person name="Lucas S."/>
            <person name="Chen F."/>
            <person name="Tice H."/>
            <person name="Pitluck S."/>
            <person name="Cheng J.F."/>
            <person name="Copeland A."/>
            <person name="Saunders E."/>
            <person name="Brettin T."/>
            <person name="Detter J.C."/>
            <person name="Bruce D."/>
            <person name="Goodwin L."/>
            <person name="Pati A."/>
            <person name="Ivanova N."/>
            <person name="Mavromatis K."/>
            <person name="Ovchinnikova G."/>
            <person name="Chen A."/>
            <person name="Palaniappan K."/>
            <person name="Land M."/>
            <person name="Hauser L."/>
            <person name="Chang Y.J."/>
            <person name="Jeffries C.D."/>
            <person name="Chain P."/>
            <person name="Goker M."/>
            <person name="Bristow J."/>
            <person name="Eisen J.A."/>
            <person name="Markowitz V."/>
            <person name="Hugenholtz P."/>
            <person name="Kyrpides N.C."/>
            <person name="Klenk H.P."/>
            <person name="Han C."/>
        </authorList>
    </citation>
    <scope>NUCLEOTIDE SEQUENCE [LARGE SCALE GENOMIC DNA]</scope>
    <source>
        <strain evidence="2">ATCC 14870 / DSM 20603 / BCRC 15368 / CIP 55.134 / JCM 11481 / NBRC 15587 / NCTC 10816 / Prevot 55134</strain>
    </source>
</reference>
<name>C7R1V4_JONDD</name>